<evidence type="ECO:0000259" key="3">
    <source>
        <dbReference type="Pfam" id="PF14638"/>
    </source>
</evidence>
<protein>
    <submittedName>
        <fullName evidence="5">Uncharacterized protein</fullName>
    </submittedName>
</protein>
<feature type="region of interest" description="Disordered" evidence="1">
    <location>
        <begin position="567"/>
        <end position="590"/>
    </location>
</feature>
<dbReference type="PANTHER" id="PTHR21634:SF9">
    <property type="entry name" value="RE13835P"/>
    <property type="match status" value="1"/>
</dbReference>
<feature type="domain" description="Folliculin-interacting protein middle" evidence="2">
    <location>
        <begin position="212"/>
        <end position="402"/>
    </location>
</feature>
<proteinExistence type="predicted"/>
<evidence type="ECO:0000313" key="4">
    <source>
        <dbReference type="Proteomes" id="UP000887577"/>
    </source>
</evidence>
<dbReference type="Pfam" id="PF14637">
    <property type="entry name" value="FNIP_M"/>
    <property type="match status" value="1"/>
</dbReference>
<accession>A0A914YQS8</accession>
<dbReference type="Pfam" id="PF14638">
    <property type="entry name" value="FNIP_C"/>
    <property type="match status" value="1"/>
</dbReference>
<dbReference type="GO" id="GO:0005737">
    <property type="term" value="C:cytoplasm"/>
    <property type="evidence" value="ECO:0007669"/>
    <property type="project" value="TreeGrafter"/>
</dbReference>
<sequence>MLRKRHKDSNKAQIAENDEAIKEIIESGKCSYDPFQMAHDHIRLLVFVEKSSRLRFDSDTIKFNENDPSDKLTFFPQKEDTRRIGDLIFGEAQHMIESGSFKMHHVGDKLMISRLFSLPREKDIGSTNYNLESDVRSAVQMWDMFIKKDANIQRHFSYFNTEPPEYLRKVSRARMSTMSRVPLKSDRYSISYGSSRRLGSSLKGLNVFRYTALAIIFDKELEEFVYNYLHFIDREMKDLQTSIFDALCNDKKMFHYKIALASQKFRETLVEFNNAMRLNFLISAALKNPFFKNDNNAIDHFIQDFNEMINIFETKESGYFLSKLISAVMMYHLTWVLSTNEVYAGKQESFWTLSEYYQNHSKPLLNALGCIGALSHTTRVVIVGENVKYISQLLHVLSYFIHIDHMPSNPQALDSQREPNYSTNRLWHFSRTEFITKLANSNQNPMIEFNLHDENLTKISDRWQLGEFGAMFAQKEKLRQQKTDDIWATKYDLTDSDNMHTLRHRAKSEPQQLQSVKTLEEPEPAISSFRPRSSSNPISRFKLPKKKIFKKPDKKEKMIIQTEFTTPDGKLPYGFTMPTQNKKDKNRRRIQKYEASAVWKEQPNRKLHDWKNSKNVNSERNVRNAYDSALASTSSDYTPSESNNSRPLSPLRTLISPSQESLGEYSGGEQSTSSSLLYQYDSLTSYKPIRAKRRKSITSLARALARNCVYIHDPANPIEEEDLYEQFLERLLQVEFTMDDFGDELNDYTGSPRSAVIKKLLGGVLDKFNPAFILQGINALKASADKINEHVKNEVQHPESFYITVPKENEKKKSVNPRKVLKTAASEKKEVDYIQMTSVIIVANIDDKKITIHSGDVHTYLEEEMTYPCDIVQTMLENLRDMCADKQYTNVSMILALREKMESLVRRASQLHHFIQSLNTSDDNVFIDVLNKVSNEAHVKLIKELMQRHYHAQSFNDKSEEITEDEKIDASLLVKLLNCQYSDLRLLINICSVLSPLVRAAMA</sequence>
<dbReference type="AlphaFoldDB" id="A0A914YQS8"/>
<feature type="domain" description="Folliculin-interacting protein C-terminal" evidence="3">
    <location>
        <begin position="755"/>
        <end position="920"/>
    </location>
</feature>
<keyword evidence="4" id="KW-1185">Reference proteome</keyword>
<dbReference type="InterPro" id="IPR028085">
    <property type="entry name" value="FNIP_mid_dom"/>
</dbReference>
<dbReference type="WBParaSite" id="PSU_v2.g2532.t1">
    <property type="protein sequence ID" value="PSU_v2.g2532.t1"/>
    <property type="gene ID" value="PSU_v2.g2532"/>
</dbReference>
<dbReference type="GO" id="GO:0051087">
    <property type="term" value="F:protein-folding chaperone binding"/>
    <property type="evidence" value="ECO:0007669"/>
    <property type="project" value="TreeGrafter"/>
</dbReference>
<evidence type="ECO:0000313" key="5">
    <source>
        <dbReference type="WBParaSite" id="PSU_v2.g2532.t1"/>
    </source>
</evidence>
<dbReference type="Proteomes" id="UP000887577">
    <property type="component" value="Unplaced"/>
</dbReference>
<evidence type="ECO:0000256" key="1">
    <source>
        <dbReference type="SAM" id="MobiDB-lite"/>
    </source>
</evidence>
<dbReference type="InterPro" id="IPR028086">
    <property type="entry name" value="FNIP_C_dom"/>
</dbReference>
<dbReference type="PANTHER" id="PTHR21634">
    <property type="entry name" value="RE13835P"/>
    <property type="match status" value="1"/>
</dbReference>
<name>A0A914YQS8_9BILA</name>
<evidence type="ECO:0000259" key="2">
    <source>
        <dbReference type="Pfam" id="PF14637"/>
    </source>
</evidence>
<feature type="compositionally biased region" description="Polar residues" evidence="1">
    <location>
        <begin position="630"/>
        <end position="647"/>
    </location>
</feature>
<organism evidence="4 5">
    <name type="scientific">Panagrolaimus superbus</name>
    <dbReference type="NCBI Taxonomy" id="310955"/>
    <lineage>
        <taxon>Eukaryota</taxon>
        <taxon>Metazoa</taxon>
        <taxon>Ecdysozoa</taxon>
        <taxon>Nematoda</taxon>
        <taxon>Chromadorea</taxon>
        <taxon>Rhabditida</taxon>
        <taxon>Tylenchina</taxon>
        <taxon>Panagrolaimomorpha</taxon>
        <taxon>Panagrolaimoidea</taxon>
        <taxon>Panagrolaimidae</taxon>
        <taxon>Panagrolaimus</taxon>
    </lineage>
</organism>
<feature type="region of interest" description="Disordered" evidence="1">
    <location>
        <begin position="507"/>
        <end position="539"/>
    </location>
</feature>
<reference evidence="5" key="1">
    <citation type="submission" date="2022-11" db="UniProtKB">
        <authorList>
            <consortium name="WormBaseParasite"/>
        </authorList>
    </citation>
    <scope>IDENTIFICATION</scope>
</reference>
<feature type="region of interest" description="Disordered" evidence="1">
    <location>
        <begin position="630"/>
        <end position="652"/>
    </location>
</feature>
<dbReference type="GO" id="GO:0042030">
    <property type="term" value="F:ATPase inhibitor activity"/>
    <property type="evidence" value="ECO:0007669"/>
    <property type="project" value="TreeGrafter"/>
</dbReference>